<feature type="compositionally biased region" description="Low complexity" evidence="1">
    <location>
        <begin position="354"/>
        <end position="363"/>
    </location>
</feature>
<feature type="compositionally biased region" description="Low complexity" evidence="1">
    <location>
        <begin position="290"/>
        <end position="303"/>
    </location>
</feature>
<sequence length="1058" mass="121178">MSARRPKLSPSKRQRKPPNPNPPTTSSLVLVSEAPRTRLPPMTAHLGIPRHQTILALPVRKSYVQIQRPRTHQSTHTLPAPSDPFTADDDSIPNEFTNVLYQYAIGDPPSVNAQKRQRQWRQWQDYTIPSLIQPYKEILRKTQSLREEAPTPEQPRCTCMRSRLITVLCLYFNRITEIELMVCTCAPAATQLMERALFPCAPLYPTLAVDLSLLDFVKKLFLRLPPNLSGWCEALEDFLDCRGYRLKTQEGIRRRFSNALRWYTVTSLRTAELVRQAVDDKRPSEHIDNQHSTTTSDSTSQSTSDDHSPLAADTAQSAISEVTSDHPPPTPSSPAPSSTPSSPTPSSPTPSSPTPSHAAPSTSGRVIPETLTRPTLYLRRRCHLCFGGLGGHSPGLQPDFIGCCDANFTQKRRKGQTEDHSWPWSHPDTIFISEDKIKAMERFVEEKRARTRGTRGTHRRGEQDDVGDSCQEGMAVPNSVLDGCQQSFAAADEKREKASTQFFKDTGLMAMLCRHDRVLFLANMTSAGEKQYYALALIEELFKHLPNDFTVGILYDIACFVHRSCLKHGLLPGILSRITFALSVMHAYGHQWPCQLVYHPRKCIGFGLSDGEGCERFWSRIKKLIPSLRVSGHHQRLLVLDEQVKHIDEKFLDVSATWLIRRWNRCRDLKREADEGMKEIEFGVDILRREWNAQIVAQTKPLPKRSKKDSEKAIQEIMALKQLVEAYRSEEVHLQAELLVMDGTTSVIETQEKLTAAHKIRVETEARVKLLRDRLGVDGRLNLTRLINDKYLQRRMNARTLKMRILQRLRERKFELERLQHSYRNVLNDKKLSNHIRSATKRRDPTIQKLVKTYNSLVAEVQTMIQTGAAPRGARAPRLIDRDKLFSLDVDEAIWDDDDHDESETALWQCNEEVRRGIRLMLQYDRCIEEERQLRRERTAMQEWFVEEWQSTQKALDTVDRTTLLDWGVSQVEYERHIIAAEGCFEEHDNTEDGDDDDGENESFSQGDEDNAALIEELETHIIAYTQPREDFEVGNMFGGMAGWDPLESPRKRSRRLD</sequence>
<dbReference type="AlphaFoldDB" id="A0AAD5URX5"/>
<evidence type="ECO:0000313" key="2">
    <source>
        <dbReference type="EMBL" id="KAJ3474114.1"/>
    </source>
</evidence>
<dbReference type="Pfam" id="PF18758">
    <property type="entry name" value="KDZ"/>
    <property type="match status" value="1"/>
</dbReference>
<dbReference type="PANTHER" id="PTHR33096:SF1">
    <property type="entry name" value="CXC1-LIKE CYSTEINE CLUSTER ASSOCIATED WITH KDZ TRANSPOSASES DOMAIN-CONTAINING PROTEIN"/>
    <property type="match status" value="1"/>
</dbReference>
<feature type="compositionally biased region" description="Basic residues" evidence="1">
    <location>
        <begin position="449"/>
        <end position="458"/>
    </location>
</feature>
<dbReference type="PANTHER" id="PTHR33096">
    <property type="entry name" value="CXC2 DOMAIN-CONTAINING PROTEIN"/>
    <property type="match status" value="1"/>
</dbReference>
<protein>
    <recommendedName>
        <fullName evidence="4">CxC1-like cysteine cluster associated with KDZ transposases domain-containing protein</fullName>
    </recommendedName>
</protein>
<accession>A0AAD5URX5</accession>
<comment type="caution">
    <text evidence="2">The sequence shown here is derived from an EMBL/GenBank/DDBJ whole genome shotgun (WGS) entry which is preliminary data.</text>
</comment>
<feature type="compositionally biased region" description="Basic residues" evidence="1">
    <location>
        <begin position="1"/>
        <end position="16"/>
    </location>
</feature>
<feature type="compositionally biased region" description="Acidic residues" evidence="1">
    <location>
        <begin position="989"/>
        <end position="1006"/>
    </location>
</feature>
<gene>
    <name evidence="2" type="ORF">NLI96_g12645</name>
</gene>
<dbReference type="InterPro" id="IPR040521">
    <property type="entry name" value="KDZ"/>
</dbReference>
<feature type="region of interest" description="Disordered" evidence="1">
    <location>
        <begin position="276"/>
        <end position="368"/>
    </location>
</feature>
<reference evidence="2" key="1">
    <citation type="submission" date="2022-07" db="EMBL/GenBank/DDBJ databases">
        <title>Genome Sequence of Physisporinus lineatus.</title>
        <authorList>
            <person name="Buettner E."/>
        </authorList>
    </citation>
    <scope>NUCLEOTIDE SEQUENCE</scope>
    <source>
        <strain evidence="2">VT162</strain>
    </source>
</reference>
<feature type="region of interest" description="Disordered" evidence="1">
    <location>
        <begin position="1"/>
        <end position="29"/>
    </location>
</feature>
<dbReference type="Proteomes" id="UP001212997">
    <property type="component" value="Unassembled WGS sequence"/>
</dbReference>
<keyword evidence="3" id="KW-1185">Reference proteome</keyword>
<evidence type="ECO:0000256" key="1">
    <source>
        <dbReference type="SAM" id="MobiDB-lite"/>
    </source>
</evidence>
<dbReference type="EMBL" id="JANAWD010001149">
    <property type="protein sequence ID" value="KAJ3474114.1"/>
    <property type="molecule type" value="Genomic_DNA"/>
</dbReference>
<evidence type="ECO:0000313" key="3">
    <source>
        <dbReference type="Proteomes" id="UP001212997"/>
    </source>
</evidence>
<name>A0AAD5URX5_9APHY</name>
<feature type="region of interest" description="Disordered" evidence="1">
    <location>
        <begin position="69"/>
        <end position="89"/>
    </location>
</feature>
<evidence type="ECO:0008006" key="4">
    <source>
        <dbReference type="Google" id="ProtNLM"/>
    </source>
</evidence>
<organism evidence="2 3">
    <name type="scientific">Meripilus lineatus</name>
    <dbReference type="NCBI Taxonomy" id="2056292"/>
    <lineage>
        <taxon>Eukaryota</taxon>
        <taxon>Fungi</taxon>
        <taxon>Dikarya</taxon>
        <taxon>Basidiomycota</taxon>
        <taxon>Agaricomycotina</taxon>
        <taxon>Agaricomycetes</taxon>
        <taxon>Polyporales</taxon>
        <taxon>Meripilaceae</taxon>
        <taxon>Meripilus</taxon>
    </lineage>
</organism>
<proteinExistence type="predicted"/>
<feature type="compositionally biased region" description="Pro residues" evidence="1">
    <location>
        <begin position="342"/>
        <end position="353"/>
    </location>
</feature>
<feature type="region of interest" description="Disordered" evidence="1">
    <location>
        <begin position="447"/>
        <end position="468"/>
    </location>
</feature>
<feature type="region of interest" description="Disordered" evidence="1">
    <location>
        <begin position="983"/>
        <end position="1006"/>
    </location>
</feature>
<feature type="compositionally biased region" description="Basic and acidic residues" evidence="1">
    <location>
        <begin position="277"/>
        <end position="289"/>
    </location>
</feature>